<keyword evidence="3" id="KW-1185">Reference proteome</keyword>
<dbReference type="EMBL" id="JBFOLK010000006">
    <property type="protein sequence ID" value="KAL2504199.1"/>
    <property type="molecule type" value="Genomic_DNA"/>
</dbReference>
<feature type="region of interest" description="Disordered" evidence="1">
    <location>
        <begin position="224"/>
        <end position="243"/>
    </location>
</feature>
<comment type="caution">
    <text evidence="2">The sequence shown here is derived from an EMBL/GenBank/DDBJ whole genome shotgun (WGS) entry which is preliminary data.</text>
</comment>
<feature type="region of interest" description="Disordered" evidence="1">
    <location>
        <begin position="102"/>
        <end position="190"/>
    </location>
</feature>
<dbReference type="Proteomes" id="UP001604336">
    <property type="component" value="Unassembled WGS sequence"/>
</dbReference>
<gene>
    <name evidence="2" type="ORF">Adt_19820</name>
</gene>
<feature type="compositionally biased region" description="Low complexity" evidence="1">
    <location>
        <begin position="176"/>
        <end position="187"/>
    </location>
</feature>
<evidence type="ECO:0000256" key="1">
    <source>
        <dbReference type="SAM" id="MobiDB-lite"/>
    </source>
</evidence>
<dbReference type="PANTHER" id="PTHR33095:SF81">
    <property type="entry name" value="OS07G0619500 PROTEIN"/>
    <property type="match status" value="1"/>
</dbReference>
<protein>
    <recommendedName>
        <fullName evidence="4">Calmodulin-binding protein</fullName>
    </recommendedName>
</protein>
<accession>A0ABD1SU07</accession>
<dbReference type="InterPro" id="IPR012442">
    <property type="entry name" value="DUF1645_plant"/>
</dbReference>
<dbReference type="PANTHER" id="PTHR33095">
    <property type="entry name" value="OS07G0619500 PROTEIN"/>
    <property type="match status" value="1"/>
</dbReference>
<proteinExistence type="predicted"/>
<evidence type="ECO:0000313" key="3">
    <source>
        <dbReference type="Proteomes" id="UP001604336"/>
    </source>
</evidence>
<organism evidence="2 3">
    <name type="scientific">Abeliophyllum distichum</name>
    <dbReference type="NCBI Taxonomy" id="126358"/>
    <lineage>
        <taxon>Eukaryota</taxon>
        <taxon>Viridiplantae</taxon>
        <taxon>Streptophyta</taxon>
        <taxon>Embryophyta</taxon>
        <taxon>Tracheophyta</taxon>
        <taxon>Spermatophyta</taxon>
        <taxon>Magnoliopsida</taxon>
        <taxon>eudicotyledons</taxon>
        <taxon>Gunneridae</taxon>
        <taxon>Pentapetalae</taxon>
        <taxon>asterids</taxon>
        <taxon>lamiids</taxon>
        <taxon>Lamiales</taxon>
        <taxon>Oleaceae</taxon>
        <taxon>Forsythieae</taxon>
        <taxon>Abeliophyllum</taxon>
    </lineage>
</organism>
<reference evidence="3" key="1">
    <citation type="submission" date="2024-07" db="EMBL/GenBank/DDBJ databases">
        <title>Two chromosome-level genome assemblies of Korean endemic species Abeliophyllum distichum and Forsythia ovata (Oleaceae).</title>
        <authorList>
            <person name="Jang H."/>
        </authorList>
    </citation>
    <scope>NUCLEOTIDE SEQUENCE [LARGE SCALE GENOMIC DNA]</scope>
</reference>
<feature type="compositionally biased region" description="Polar residues" evidence="1">
    <location>
        <begin position="127"/>
        <end position="141"/>
    </location>
</feature>
<feature type="compositionally biased region" description="Polar residues" evidence="1">
    <location>
        <begin position="165"/>
        <end position="175"/>
    </location>
</feature>
<evidence type="ECO:0000313" key="2">
    <source>
        <dbReference type="EMBL" id="KAL2504199.1"/>
    </source>
</evidence>
<dbReference type="AlphaFoldDB" id="A0ABD1SU07"/>
<evidence type="ECO:0008006" key="4">
    <source>
        <dbReference type="Google" id="ProtNLM"/>
    </source>
</evidence>
<dbReference type="Pfam" id="PF07816">
    <property type="entry name" value="DUF1645"/>
    <property type="match status" value="1"/>
</dbReference>
<sequence length="294" mass="32312">MEVMKPIHNIDFDFHSSRFSQQISTAPSSSTHLSQFYGDEFDDNPVTGGVDGDGSGAAAAFGLQVLPPMAYIKNEDDFAFDAGDESETASLTAEELFDGGLIKPLKPPRRFQRPPGEQTSQKKHFISQIQPTLPGKNTINGGFSPRDKKLAAGKRIPVHERGRETSINSYSSRTRSVSPPSKNSSSSKGHKKSWRLKDIFLFRSASEGRAAAIYQRYQDLKNSSFKAVDNPDSGTGSRRRGPVSAHELHYTINRAVSEDLKKKTFLPYKQGILGHLAFNPAVHALSNGFGLSRK</sequence>
<name>A0ABD1SU07_9LAMI</name>